<evidence type="ECO:0000313" key="2">
    <source>
        <dbReference type="Proteomes" id="UP001295684"/>
    </source>
</evidence>
<gene>
    <name evidence="1" type="ORF">ECRASSUSDP1_LOCUS9871</name>
</gene>
<protein>
    <submittedName>
        <fullName evidence="1">Uncharacterized protein</fullName>
    </submittedName>
</protein>
<name>A0AAD1XES3_EUPCR</name>
<dbReference type="EMBL" id="CAMPGE010009711">
    <property type="protein sequence ID" value="CAI2368577.1"/>
    <property type="molecule type" value="Genomic_DNA"/>
</dbReference>
<proteinExistence type="predicted"/>
<dbReference type="AlphaFoldDB" id="A0AAD1XES3"/>
<reference evidence="1" key="1">
    <citation type="submission" date="2023-07" db="EMBL/GenBank/DDBJ databases">
        <authorList>
            <consortium name="AG Swart"/>
            <person name="Singh M."/>
            <person name="Singh A."/>
            <person name="Seah K."/>
            <person name="Emmerich C."/>
        </authorList>
    </citation>
    <scope>NUCLEOTIDE SEQUENCE</scope>
    <source>
        <strain evidence="1">DP1</strain>
    </source>
</reference>
<organism evidence="1 2">
    <name type="scientific">Euplotes crassus</name>
    <dbReference type="NCBI Taxonomy" id="5936"/>
    <lineage>
        <taxon>Eukaryota</taxon>
        <taxon>Sar</taxon>
        <taxon>Alveolata</taxon>
        <taxon>Ciliophora</taxon>
        <taxon>Intramacronucleata</taxon>
        <taxon>Spirotrichea</taxon>
        <taxon>Hypotrichia</taxon>
        <taxon>Euplotida</taxon>
        <taxon>Euplotidae</taxon>
        <taxon>Moneuplotes</taxon>
    </lineage>
</organism>
<sequence>MTVKDLDAHIEQLKYKILEKIDNDAKSLRNALQRETLFNSEANNELGVLENIVNEVNTLSLRTVDISKFKEIIDKHVEDQGAAKIKEFFKNEKLCYSKWSIQDIFILNCNSTMKNKFSEFMKKTLKDTIYAIL</sequence>
<accession>A0AAD1XES3</accession>
<dbReference type="Proteomes" id="UP001295684">
    <property type="component" value="Unassembled WGS sequence"/>
</dbReference>
<keyword evidence="2" id="KW-1185">Reference proteome</keyword>
<evidence type="ECO:0000313" key="1">
    <source>
        <dbReference type="EMBL" id="CAI2368577.1"/>
    </source>
</evidence>
<comment type="caution">
    <text evidence="1">The sequence shown here is derived from an EMBL/GenBank/DDBJ whole genome shotgun (WGS) entry which is preliminary data.</text>
</comment>